<gene>
    <name evidence="1" type="ORF">AVEN_115506_1</name>
</gene>
<accession>A0A4Y2CK68</accession>
<proteinExistence type="predicted"/>
<sequence length="93" mass="10283">MFGVGMTETDSVGFASPFQPRIIPAVDNWIRTTLAIYPSYHVCHWISYLSFAEIVMTSAKAAQLDPSLYTNTSNGGSVRLLPQGAYQLRINLN</sequence>
<evidence type="ECO:0000313" key="1">
    <source>
        <dbReference type="EMBL" id="GBM04128.1"/>
    </source>
</evidence>
<evidence type="ECO:0000313" key="2">
    <source>
        <dbReference type="Proteomes" id="UP000499080"/>
    </source>
</evidence>
<organism evidence="1 2">
    <name type="scientific">Araneus ventricosus</name>
    <name type="common">Orbweaver spider</name>
    <name type="synonym">Epeira ventricosa</name>
    <dbReference type="NCBI Taxonomy" id="182803"/>
    <lineage>
        <taxon>Eukaryota</taxon>
        <taxon>Metazoa</taxon>
        <taxon>Ecdysozoa</taxon>
        <taxon>Arthropoda</taxon>
        <taxon>Chelicerata</taxon>
        <taxon>Arachnida</taxon>
        <taxon>Araneae</taxon>
        <taxon>Araneomorphae</taxon>
        <taxon>Entelegynae</taxon>
        <taxon>Araneoidea</taxon>
        <taxon>Araneidae</taxon>
        <taxon>Araneus</taxon>
    </lineage>
</organism>
<dbReference type="EMBL" id="BGPR01000199">
    <property type="protein sequence ID" value="GBM04128.1"/>
    <property type="molecule type" value="Genomic_DNA"/>
</dbReference>
<protein>
    <submittedName>
        <fullName evidence="1">Uncharacterized protein</fullName>
    </submittedName>
</protein>
<dbReference type="AlphaFoldDB" id="A0A4Y2CK68"/>
<dbReference type="Proteomes" id="UP000499080">
    <property type="component" value="Unassembled WGS sequence"/>
</dbReference>
<reference evidence="1 2" key="1">
    <citation type="journal article" date="2019" name="Sci. Rep.">
        <title>Orb-weaving spider Araneus ventricosus genome elucidates the spidroin gene catalogue.</title>
        <authorList>
            <person name="Kono N."/>
            <person name="Nakamura H."/>
            <person name="Ohtoshi R."/>
            <person name="Moran D.A.P."/>
            <person name="Shinohara A."/>
            <person name="Yoshida Y."/>
            <person name="Fujiwara M."/>
            <person name="Mori M."/>
            <person name="Tomita M."/>
            <person name="Arakawa K."/>
        </authorList>
    </citation>
    <scope>NUCLEOTIDE SEQUENCE [LARGE SCALE GENOMIC DNA]</scope>
</reference>
<name>A0A4Y2CK68_ARAVE</name>
<comment type="caution">
    <text evidence="1">The sequence shown here is derived from an EMBL/GenBank/DDBJ whole genome shotgun (WGS) entry which is preliminary data.</text>
</comment>
<keyword evidence="2" id="KW-1185">Reference proteome</keyword>